<evidence type="ECO:0000256" key="1">
    <source>
        <dbReference type="ARBA" id="ARBA00005791"/>
    </source>
</evidence>
<reference evidence="4" key="1">
    <citation type="journal article" date="2019" name="Int. J. Syst. Evol. Microbiol.">
        <title>The Global Catalogue of Microorganisms (GCM) 10K type strain sequencing project: providing services to taxonomists for standard genome sequencing and annotation.</title>
        <authorList>
            <consortium name="The Broad Institute Genomics Platform"/>
            <consortium name="The Broad Institute Genome Sequencing Center for Infectious Disease"/>
            <person name="Wu L."/>
            <person name="Ma J."/>
        </authorList>
    </citation>
    <scope>NUCLEOTIDE SEQUENCE [LARGE SCALE GENOMIC DNA]</scope>
    <source>
        <strain evidence="4">NBRC 101365</strain>
    </source>
</reference>
<sequence length="173" mass="19039">MAALTRDIEPQDHVKGLDDAPVTLVEYGDFECPYCGETVGVIDGVQLLMGERLRYVFRHFPLIEPHPHALHAAGLSEAASDAGKFWDAHRILYDNQHALDDRSLRNYGRRLGLVAEAIEAALSGRYAERIDLDFQSGIESGVNATPTLFINGQRYDGRRDVRGLHAALLAAAG</sequence>
<proteinExistence type="inferred from homology"/>
<accession>A0ABQ6CFA6</accession>
<dbReference type="InterPro" id="IPR012336">
    <property type="entry name" value="Thioredoxin-like_fold"/>
</dbReference>
<evidence type="ECO:0000259" key="2">
    <source>
        <dbReference type="Pfam" id="PF13462"/>
    </source>
</evidence>
<dbReference type="InterPro" id="IPR036249">
    <property type="entry name" value="Thioredoxin-like_sf"/>
</dbReference>
<dbReference type="Gene3D" id="3.40.30.10">
    <property type="entry name" value="Glutaredoxin"/>
    <property type="match status" value="1"/>
</dbReference>
<dbReference type="Pfam" id="PF13462">
    <property type="entry name" value="Thioredoxin_4"/>
    <property type="match status" value="1"/>
</dbReference>
<dbReference type="PANTHER" id="PTHR13887:SF55">
    <property type="entry name" value="SLR0313 PROTEIN"/>
    <property type="match status" value="1"/>
</dbReference>
<evidence type="ECO:0000313" key="4">
    <source>
        <dbReference type="Proteomes" id="UP001156882"/>
    </source>
</evidence>
<dbReference type="PANTHER" id="PTHR13887">
    <property type="entry name" value="GLUTATHIONE S-TRANSFERASE KAPPA"/>
    <property type="match status" value="1"/>
</dbReference>
<comment type="similarity">
    <text evidence="1">Belongs to the thioredoxin family. DsbA subfamily.</text>
</comment>
<name>A0ABQ6CFA6_9HYPH</name>
<evidence type="ECO:0000313" key="3">
    <source>
        <dbReference type="EMBL" id="GLS18845.1"/>
    </source>
</evidence>
<gene>
    <name evidence="3" type="ORF">GCM10007874_18620</name>
</gene>
<organism evidence="3 4">
    <name type="scientific">Labrys miyagiensis</name>
    <dbReference type="NCBI Taxonomy" id="346912"/>
    <lineage>
        <taxon>Bacteria</taxon>
        <taxon>Pseudomonadati</taxon>
        <taxon>Pseudomonadota</taxon>
        <taxon>Alphaproteobacteria</taxon>
        <taxon>Hyphomicrobiales</taxon>
        <taxon>Xanthobacteraceae</taxon>
        <taxon>Labrys</taxon>
    </lineage>
</organism>
<feature type="domain" description="Thioredoxin-like fold" evidence="2">
    <location>
        <begin position="10"/>
        <end position="168"/>
    </location>
</feature>
<dbReference type="RefSeq" id="WP_284311713.1">
    <property type="nucleotide sequence ID" value="NZ_BSPC01000015.1"/>
</dbReference>
<keyword evidence="4" id="KW-1185">Reference proteome</keyword>
<dbReference type="EMBL" id="BSPC01000015">
    <property type="protein sequence ID" value="GLS18845.1"/>
    <property type="molecule type" value="Genomic_DNA"/>
</dbReference>
<dbReference type="Proteomes" id="UP001156882">
    <property type="component" value="Unassembled WGS sequence"/>
</dbReference>
<dbReference type="SUPFAM" id="SSF52833">
    <property type="entry name" value="Thioredoxin-like"/>
    <property type="match status" value="1"/>
</dbReference>
<comment type="caution">
    <text evidence="3">The sequence shown here is derived from an EMBL/GenBank/DDBJ whole genome shotgun (WGS) entry which is preliminary data.</text>
</comment>
<protein>
    <recommendedName>
        <fullName evidence="2">Thioredoxin-like fold domain-containing protein</fullName>
    </recommendedName>
</protein>